<dbReference type="EMBL" id="PJKN01000008">
    <property type="protein sequence ID" value="PNC53372.1"/>
    <property type="molecule type" value="Genomic_DNA"/>
</dbReference>
<protein>
    <submittedName>
        <fullName evidence="1">Uncharacterized protein</fullName>
    </submittedName>
</protein>
<comment type="caution">
    <text evidence="1">The sequence shown here is derived from an EMBL/GenBank/DDBJ whole genome shotgun (WGS) entry which is preliminary data.</text>
</comment>
<organism evidence="1 2">
    <name type="scientific">Akkermansia muciniphila</name>
    <dbReference type="NCBI Taxonomy" id="239935"/>
    <lineage>
        <taxon>Bacteria</taxon>
        <taxon>Pseudomonadati</taxon>
        <taxon>Verrucomicrobiota</taxon>
        <taxon>Verrucomicrobiia</taxon>
        <taxon>Verrucomicrobiales</taxon>
        <taxon>Akkermansiaceae</taxon>
        <taxon>Akkermansia</taxon>
    </lineage>
</organism>
<sequence length="82" mass="9599">MPKLLPISEKREWYSPKDVEAVYGISRTTLFRLMKDAEEKGMPIKTAVLDFRNGARNSRRRPFIRIQKKSLDEYLAAHFQAS</sequence>
<dbReference type="Proteomes" id="UP000235914">
    <property type="component" value="Unassembled WGS sequence"/>
</dbReference>
<reference evidence="1 2" key="1">
    <citation type="journal article" date="2017" name="BMC Genomics">
        <title>Genome sequencing of 39 Akkermansia muciniphila isolates reveals its population structure, genomic and functional diverisity, and global distribution in mammalian gut microbiotas.</title>
        <authorList>
            <person name="Guo X."/>
            <person name="Li S."/>
            <person name="Zhang J."/>
            <person name="Wu F."/>
            <person name="Li X."/>
            <person name="Wu D."/>
            <person name="Zhang M."/>
            <person name="Ou Z."/>
            <person name="Jie Z."/>
            <person name="Yan Q."/>
            <person name="Li P."/>
            <person name="Yi J."/>
            <person name="Peng Y."/>
        </authorList>
    </citation>
    <scope>NUCLEOTIDE SEQUENCE [LARGE SCALE GENOMIC DNA]</scope>
    <source>
        <strain evidence="1 2">GP43</strain>
    </source>
</reference>
<dbReference type="RefSeq" id="WP_094135231.1">
    <property type="nucleotide sequence ID" value="NZ_PJKN01000008.1"/>
</dbReference>
<name>A0A2N8IU93_9BACT</name>
<proteinExistence type="predicted"/>
<evidence type="ECO:0000313" key="2">
    <source>
        <dbReference type="Proteomes" id="UP000235914"/>
    </source>
</evidence>
<accession>A0A2N8IU93</accession>
<gene>
    <name evidence="1" type="ORF">CXU09_11805</name>
</gene>
<dbReference type="AlphaFoldDB" id="A0A2N8IU93"/>
<evidence type="ECO:0000313" key="1">
    <source>
        <dbReference type="EMBL" id="PNC53372.1"/>
    </source>
</evidence>